<feature type="region of interest" description="Disordered" evidence="1">
    <location>
        <begin position="45"/>
        <end position="120"/>
    </location>
</feature>
<protein>
    <submittedName>
        <fullName evidence="2">Uncharacterized protein</fullName>
    </submittedName>
</protein>
<dbReference type="EMBL" id="GL732587">
    <property type="protein sequence ID" value="EFX73939.1"/>
    <property type="molecule type" value="Genomic_DNA"/>
</dbReference>
<proteinExistence type="predicted"/>
<dbReference type="InParanoid" id="E9H2X1"/>
<gene>
    <name evidence="2" type="ORF">DAPPUDRAFT_252533</name>
</gene>
<accession>E9H2X1</accession>
<evidence type="ECO:0000313" key="2">
    <source>
        <dbReference type="EMBL" id="EFX73939.1"/>
    </source>
</evidence>
<name>E9H2X1_DAPPU</name>
<dbReference type="OrthoDB" id="6375176at2759"/>
<keyword evidence="3" id="KW-1185">Reference proteome</keyword>
<sequence length="176" mass="19746">MPVLPGMPRKRSSEIRRARQAAVYEQNKTLRKTLRREANAQVRAAIEPQVAEPQVAEPRVSEPQVAEPQVAEPQVSEPQIAEPQVAEPPVAEPQVAEPQVAEPQVAEPQAAQPQAIKQKSLEQRIRQAVEIFNTIHDHRRRIPPQLLPPPVPPREVEDVLQLAHEDVLQLAYEDEA</sequence>
<evidence type="ECO:0000313" key="3">
    <source>
        <dbReference type="Proteomes" id="UP000000305"/>
    </source>
</evidence>
<dbReference type="KEGG" id="dpx:DAPPUDRAFT_252533"/>
<dbReference type="Proteomes" id="UP000000305">
    <property type="component" value="Unassembled WGS sequence"/>
</dbReference>
<reference evidence="2 3" key="1">
    <citation type="journal article" date="2011" name="Science">
        <title>The ecoresponsive genome of Daphnia pulex.</title>
        <authorList>
            <person name="Colbourne J.K."/>
            <person name="Pfrender M.E."/>
            <person name="Gilbert D."/>
            <person name="Thomas W.K."/>
            <person name="Tucker A."/>
            <person name="Oakley T.H."/>
            <person name="Tokishita S."/>
            <person name="Aerts A."/>
            <person name="Arnold G.J."/>
            <person name="Basu M.K."/>
            <person name="Bauer D.J."/>
            <person name="Caceres C.E."/>
            <person name="Carmel L."/>
            <person name="Casola C."/>
            <person name="Choi J.H."/>
            <person name="Detter J.C."/>
            <person name="Dong Q."/>
            <person name="Dusheyko S."/>
            <person name="Eads B.D."/>
            <person name="Frohlich T."/>
            <person name="Geiler-Samerotte K.A."/>
            <person name="Gerlach D."/>
            <person name="Hatcher P."/>
            <person name="Jogdeo S."/>
            <person name="Krijgsveld J."/>
            <person name="Kriventseva E.V."/>
            <person name="Kultz D."/>
            <person name="Laforsch C."/>
            <person name="Lindquist E."/>
            <person name="Lopez J."/>
            <person name="Manak J.R."/>
            <person name="Muller J."/>
            <person name="Pangilinan J."/>
            <person name="Patwardhan R.P."/>
            <person name="Pitluck S."/>
            <person name="Pritham E.J."/>
            <person name="Rechtsteiner A."/>
            <person name="Rho M."/>
            <person name="Rogozin I.B."/>
            <person name="Sakarya O."/>
            <person name="Salamov A."/>
            <person name="Schaack S."/>
            <person name="Shapiro H."/>
            <person name="Shiga Y."/>
            <person name="Skalitzky C."/>
            <person name="Smith Z."/>
            <person name="Souvorov A."/>
            <person name="Sung W."/>
            <person name="Tang Z."/>
            <person name="Tsuchiya D."/>
            <person name="Tu H."/>
            <person name="Vos H."/>
            <person name="Wang M."/>
            <person name="Wolf Y.I."/>
            <person name="Yamagata H."/>
            <person name="Yamada T."/>
            <person name="Ye Y."/>
            <person name="Shaw J.R."/>
            <person name="Andrews J."/>
            <person name="Crease T.J."/>
            <person name="Tang H."/>
            <person name="Lucas S.M."/>
            <person name="Robertson H.M."/>
            <person name="Bork P."/>
            <person name="Koonin E.V."/>
            <person name="Zdobnov E.M."/>
            <person name="Grigoriev I.V."/>
            <person name="Lynch M."/>
            <person name="Boore J.L."/>
        </authorList>
    </citation>
    <scope>NUCLEOTIDE SEQUENCE [LARGE SCALE GENOMIC DNA]</scope>
</reference>
<evidence type="ECO:0000256" key="1">
    <source>
        <dbReference type="SAM" id="MobiDB-lite"/>
    </source>
</evidence>
<dbReference type="PhylomeDB" id="E9H2X1"/>
<dbReference type="PANTHER" id="PTHR21523">
    <property type="match status" value="1"/>
</dbReference>
<organism evidence="2 3">
    <name type="scientific">Daphnia pulex</name>
    <name type="common">Water flea</name>
    <dbReference type="NCBI Taxonomy" id="6669"/>
    <lineage>
        <taxon>Eukaryota</taxon>
        <taxon>Metazoa</taxon>
        <taxon>Ecdysozoa</taxon>
        <taxon>Arthropoda</taxon>
        <taxon>Crustacea</taxon>
        <taxon>Branchiopoda</taxon>
        <taxon>Diplostraca</taxon>
        <taxon>Cladocera</taxon>
        <taxon>Anomopoda</taxon>
        <taxon>Daphniidae</taxon>
        <taxon>Daphnia</taxon>
    </lineage>
</organism>
<feature type="compositionally biased region" description="Low complexity" evidence="1">
    <location>
        <begin position="81"/>
        <end position="115"/>
    </location>
</feature>
<dbReference type="AlphaFoldDB" id="E9H2X1"/>
<dbReference type="PANTHER" id="PTHR21523:SF14">
    <property type="entry name" value="EXPORTED REPETITIVE PROTEIN"/>
    <property type="match status" value="1"/>
</dbReference>
<dbReference type="HOGENOM" id="CLU_143057_0_0_1"/>